<evidence type="ECO:0000256" key="1">
    <source>
        <dbReference type="SAM" id="MobiDB-lite"/>
    </source>
</evidence>
<sequence length="101" mass="10817">MTKSKQRKGTFRVNASTPSPLLSFPAPQIEERFDKHGLTAFGGANLLVDLFDDLGLPRPGGTRPGAAPHPQVSVGHLLPDHRGGVPDPEGRPGDGPYDRDR</sequence>
<reference evidence="3" key="1">
    <citation type="submission" date="2015-07" db="EMBL/GenBank/DDBJ databases">
        <title>Complete genome sequence and phylogenetic analysis of Limnochorda pilosa.</title>
        <authorList>
            <person name="Watanabe M."/>
            <person name="Kojima H."/>
            <person name="Fukui M."/>
        </authorList>
    </citation>
    <scope>NUCLEOTIDE SEQUENCE [LARGE SCALE GENOMIC DNA]</scope>
    <source>
        <strain evidence="3">HC45</strain>
    </source>
</reference>
<dbReference type="AlphaFoldDB" id="A0A0K2SGS6"/>
<dbReference type="Proteomes" id="UP000065807">
    <property type="component" value="Chromosome"/>
</dbReference>
<organism evidence="2 3">
    <name type="scientific">Limnochorda pilosa</name>
    <dbReference type="NCBI Taxonomy" id="1555112"/>
    <lineage>
        <taxon>Bacteria</taxon>
        <taxon>Bacillati</taxon>
        <taxon>Bacillota</taxon>
        <taxon>Limnochordia</taxon>
        <taxon>Limnochordales</taxon>
        <taxon>Limnochordaceae</taxon>
        <taxon>Limnochorda</taxon>
    </lineage>
</organism>
<protein>
    <submittedName>
        <fullName evidence="2">Uncharacterized protein</fullName>
    </submittedName>
</protein>
<feature type="compositionally biased region" description="Basic and acidic residues" evidence="1">
    <location>
        <begin position="78"/>
        <end position="101"/>
    </location>
</feature>
<reference evidence="3" key="2">
    <citation type="journal article" date="2016" name="Int. J. Syst. Evol. Microbiol.">
        <title>Complete genome sequence and cell structure of Limnochorda pilosa, a Gram-negative spore-former within the phylum Firmicutes.</title>
        <authorList>
            <person name="Watanabe M."/>
            <person name="Kojima H."/>
            <person name="Fukui M."/>
        </authorList>
    </citation>
    <scope>NUCLEOTIDE SEQUENCE [LARGE SCALE GENOMIC DNA]</scope>
    <source>
        <strain evidence="3">HC45</strain>
    </source>
</reference>
<feature type="compositionally biased region" description="Low complexity" evidence="1">
    <location>
        <begin position="55"/>
        <end position="68"/>
    </location>
</feature>
<dbReference type="KEGG" id="lpil:LIP_0459"/>
<feature type="compositionally biased region" description="Basic residues" evidence="1">
    <location>
        <begin position="1"/>
        <end position="10"/>
    </location>
</feature>
<evidence type="ECO:0000313" key="2">
    <source>
        <dbReference type="EMBL" id="BAS26316.1"/>
    </source>
</evidence>
<name>A0A0K2SGS6_LIMPI</name>
<feature type="region of interest" description="Disordered" evidence="1">
    <location>
        <begin position="1"/>
        <end position="23"/>
    </location>
</feature>
<feature type="region of interest" description="Disordered" evidence="1">
    <location>
        <begin position="55"/>
        <end position="101"/>
    </location>
</feature>
<accession>A0A0K2SGS6</accession>
<dbReference type="EMBL" id="AP014924">
    <property type="protein sequence ID" value="BAS26316.1"/>
    <property type="molecule type" value="Genomic_DNA"/>
</dbReference>
<evidence type="ECO:0000313" key="3">
    <source>
        <dbReference type="Proteomes" id="UP000065807"/>
    </source>
</evidence>
<gene>
    <name evidence="2" type="ORF">LIP_0459</name>
</gene>
<proteinExistence type="predicted"/>
<keyword evidence="3" id="KW-1185">Reference proteome</keyword>